<evidence type="ECO:0000256" key="4">
    <source>
        <dbReference type="ARBA" id="ARBA00023163"/>
    </source>
</evidence>
<dbReference type="Proteomes" id="UP000569903">
    <property type="component" value="Unassembled WGS sequence"/>
</dbReference>
<keyword evidence="2" id="KW-0238">DNA-binding</keyword>
<dbReference type="InterPro" id="IPR014710">
    <property type="entry name" value="RmlC-like_jellyroll"/>
</dbReference>
<evidence type="ECO:0000313" key="7">
    <source>
        <dbReference type="Proteomes" id="UP000569903"/>
    </source>
</evidence>
<keyword evidence="3" id="KW-0010">Activator</keyword>
<protein>
    <submittedName>
        <fullName evidence="6">Crp/Fnr family transcriptional regulator</fullName>
    </submittedName>
</protein>
<gene>
    <name evidence="6" type="ORF">HB850_04440</name>
</gene>
<comment type="caution">
    <text evidence="6">The sequence shown here is derived from an EMBL/GenBank/DDBJ whole genome shotgun (WGS) entry which is preliminary data.</text>
</comment>
<dbReference type="RefSeq" id="WP_185388354.1">
    <property type="nucleotide sequence ID" value="NZ_JAARQN010000002.1"/>
</dbReference>
<organism evidence="6 7">
    <name type="scientific">Listeria newyorkensis</name>
    <dbReference type="NCBI Taxonomy" id="1497681"/>
    <lineage>
        <taxon>Bacteria</taxon>
        <taxon>Bacillati</taxon>
        <taxon>Bacillota</taxon>
        <taxon>Bacilli</taxon>
        <taxon>Bacillales</taxon>
        <taxon>Listeriaceae</taxon>
        <taxon>Listeria</taxon>
    </lineage>
</organism>
<evidence type="ECO:0000256" key="1">
    <source>
        <dbReference type="ARBA" id="ARBA00023015"/>
    </source>
</evidence>
<dbReference type="InterPro" id="IPR018490">
    <property type="entry name" value="cNMP-bd_dom_sf"/>
</dbReference>
<keyword evidence="4" id="KW-0804">Transcription</keyword>
<evidence type="ECO:0000259" key="5">
    <source>
        <dbReference type="PROSITE" id="PS51063"/>
    </source>
</evidence>
<keyword evidence="1" id="KW-0805">Transcription regulation</keyword>
<dbReference type="EMBL" id="JAARQN010000002">
    <property type="protein sequence ID" value="MBC1456994.1"/>
    <property type="molecule type" value="Genomic_DNA"/>
</dbReference>
<dbReference type="GO" id="GO:0006355">
    <property type="term" value="P:regulation of DNA-templated transcription"/>
    <property type="evidence" value="ECO:0007669"/>
    <property type="project" value="InterPro"/>
</dbReference>
<dbReference type="InterPro" id="IPR012318">
    <property type="entry name" value="HTH_CRP"/>
</dbReference>
<dbReference type="GO" id="GO:0003677">
    <property type="term" value="F:DNA binding"/>
    <property type="evidence" value="ECO:0007669"/>
    <property type="project" value="UniProtKB-KW"/>
</dbReference>
<evidence type="ECO:0000313" key="6">
    <source>
        <dbReference type="EMBL" id="MBC1456994.1"/>
    </source>
</evidence>
<evidence type="ECO:0000256" key="3">
    <source>
        <dbReference type="ARBA" id="ARBA00023159"/>
    </source>
</evidence>
<sequence length="203" mass="22856">MQTFINFLLDDEILAIKGEQITLKKGEQLLLEDAENKPQYVFGIAEGIAAIKSEETILEFIGTDQFIGLFTDGKAILHGEIVSKEATVWKFELKDVLSKVAQNKNGLQLYNKHITHIQENLLKKSSIMMLNKSNRLLLSLRMLASRFGEVSEDKDVIRLPQDFTKKILANYTGIKLATLTGTLNKLNEEGKIVHGRRVLLISS</sequence>
<dbReference type="AlphaFoldDB" id="A0A841YU53"/>
<accession>A0A841YU53</accession>
<reference evidence="6 7" key="1">
    <citation type="submission" date="2020-03" db="EMBL/GenBank/DDBJ databases">
        <title>Soil Listeria distribution.</title>
        <authorList>
            <person name="Liao J."/>
            <person name="Wiedmann M."/>
        </authorList>
    </citation>
    <scope>NUCLEOTIDE SEQUENCE [LARGE SCALE GENOMIC DNA]</scope>
    <source>
        <strain evidence="6 7">FSL L7-1614</strain>
    </source>
</reference>
<dbReference type="Gene3D" id="2.60.120.10">
    <property type="entry name" value="Jelly Rolls"/>
    <property type="match status" value="1"/>
</dbReference>
<evidence type="ECO:0000256" key="2">
    <source>
        <dbReference type="ARBA" id="ARBA00023125"/>
    </source>
</evidence>
<dbReference type="SUPFAM" id="SSF46785">
    <property type="entry name" value="Winged helix' DNA-binding domain"/>
    <property type="match status" value="1"/>
</dbReference>
<name>A0A841YU53_9LIST</name>
<proteinExistence type="predicted"/>
<dbReference type="InterPro" id="IPR036390">
    <property type="entry name" value="WH_DNA-bd_sf"/>
</dbReference>
<feature type="domain" description="HTH crp-type" evidence="5">
    <location>
        <begin position="130"/>
        <end position="203"/>
    </location>
</feature>
<dbReference type="PROSITE" id="PS51063">
    <property type="entry name" value="HTH_CRP_2"/>
    <property type="match status" value="1"/>
</dbReference>
<dbReference type="SUPFAM" id="SSF51206">
    <property type="entry name" value="cAMP-binding domain-like"/>
    <property type="match status" value="1"/>
</dbReference>